<dbReference type="InterPro" id="IPR007345">
    <property type="entry name" value="Polysacch_pyruvyl_Trfase"/>
</dbReference>
<dbReference type="InterPro" id="IPR011009">
    <property type="entry name" value="Kinase-like_dom_sf"/>
</dbReference>
<dbReference type="EMBL" id="CP126209">
    <property type="protein sequence ID" value="WIA10882.1"/>
    <property type="molecule type" value="Genomic_DNA"/>
</dbReference>
<dbReference type="InterPro" id="IPR004147">
    <property type="entry name" value="ABC1_dom"/>
</dbReference>
<keyword evidence="3" id="KW-1185">Reference proteome</keyword>
<dbReference type="PANTHER" id="PTHR36836:SF1">
    <property type="entry name" value="COLANIC ACID BIOSYNTHESIS PROTEIN WCAK"/>
    <property type="match status" value="1"/>
</dbReference>
<feature type="domain" description="Protein kinase" evidence="1">
    <location>
        <begin position="4"/>
        <end position="365"/>
    </location>
</feature>
<dbReference type="PANTHER" id="PTHR36836">
    <property type="entry name" value="COLANIC ACID BIOSYNTHESIS PROTEIN WCAK"/>
    <property type="match status" value="1"/>
</dbReference>
<proteinExistence type="predicted"/>
<dbReference type="Gene3D" id="1.10.510.10">
    <property type="entry name" value="Transferase(Phosphotransferase) domain 1"/>
    <property type="match status" value="1"/>
</dbReference>
<dbReference type="Pfam" id="PF04230">
    <property type="entry name" value="PS_pyruv_trans"/>
    <property type="match status" value="1"/>
</dbReference>
<dbReference type="Proteomes" id="UP001244341">
    <property type="component" value="Chromosome 2b"/>
</dbReference>
<organism evidence="2 3">
    <name type="scientific">Tetradesmus obliquus</name>
    <name type="common">Green alga</name>
    <name type="synonym">Acutodesmus obliquus</name>
    <dbReference type="NCBI Taxonomy" id="3088"/>
    <lineage>
        <taxon>Eukaryota</taxon>
        <taxon>Viridiplantae</taxon>
        <taxon>Chlorophyta</taxon>
        <taxon>core chlorophytes</taxon>
        <taxon>Chlorophyceae</taxon>
        <taxon>CS clade</taxon>
        <taxon>Sphaeropleales</taxon>
        <taxon>Scenedesmaceae</taxon>
        <taxon>Tetradesmus</taxon>
    </lineage>
</organism>
<name>A0ABY8TP33_TETOB</name>
<reference evidence="2 3" key="1">
    <citation type="submission" date="2023-05" db="EMBL/GenBank/DDBJ databases">
        <title>A 100% complete, gapless, phased diploid assembly of the Scenedesmus obliquus UTEX 3031 genome.</title>
        <authorList>
            <person name="Biondi T.C."/>
            <person name="Hanschen E.R."/>
            <person name="Kwon T."/>
            <person name="Eng W."/>
            <person name="Kruse C.P.S."/>
            <person name="Koehler S.I."/>
            <person name="Kunde Y."/>
            <person name="Gleasner C.D."/>
            <person name="You Mak K.T."/>
            <person name="Polle J."/>
            <person name="Hovde B.T."/>
            <person name="Starkenburg S.R."/>
        </authorList>
    </citation>
    <scope>NUCLEOTIDE SEQUENCE [LARGE SCALE GENOMIC DNA]</scope>
    <source>
        <strain evidence="2 3">DOE0152z</strain>
    </source>
</reference>
<dbReference type="PROSITE" id="PS50011">
    <property type="entry name" value="PROTEIN_KINASE_DOM"/>
    <property type="match status" value="1"/>
</dbReference>
<evidence type="ECO:0000259" key="1">
    <source>
        <dbReference type="PROSITE" id="PS50011"/>
    </source>
</evidence>
<sequence>MRGVKVVKQLGKGDVGVAYELKTDSNLLAINKAIRKDGNYVLKEVLLKEAKDLAMLTEEICIGRYLGELGIAPRIYACWVCTGEPPTSKQQTFPMRGYYVMDRIQDIWKDLYPGGEPPAGRAEAFRRHEHELVRALGAMVKAGVVHQDAHPGNIGILADGRVVLFDFGFSVYALEPISMPEVVLMSQLYIMLEHYEKDAMQDSYLLDVVYEIRQKKFKLLGNLGDELYPMVLRRVFGANLECHCTDDLESVPAGIDAIIVGGGDVVNPWFMDKVARLISTFTGPVYLLSVGIPYGGSDLRYLRMFDHVFVRTAADLRVASSVLPASDVTYYRDMAWSLPRAPRTSAPHHRAGAPRVALALAQPYFANNAFAEAMKLELVQLVTCLAQTSTVVMLLPFNTRLAARDECDIYINQEICQRVGLGNVVSVEDESIKDPEAMLSLFGTLDLLVAMRLHSIIFALMQRLPFVCMYTTQKVCNVLQDFGAAKYGIRLPVDGNFRPVAIDSHAVLGLARARLDEAATSGEWQEPAAPAIEWQCVADMVSARKRKAVLCSAPVMKSFEQVAGRCKQLVLGYTGMSDATYGAWLSGRLSTSQAVDEQATSLLEVCRLICYALTESTSSPCLWGLHENCRKPDFRLRDALRYIYDDCVAKSVTAQVVSSSSSSVAAAPIIRHFVQLTSQDLHEFADAHRAGWPYVVGGLMAFDAHSNFRAPALLVDTYVDRTFHWGHDALLQEGTIPYTAPWIGFVHHTFTPDHGPYNCNTLFSKPSFIKSLECCKCLIALSQYLADGLRAALGRAGFEHVGVEVLLHPTEPVPEEQCFTMEKLLSNPSPKLVQIGSWMRSAYAMYKLPCTHGEGDITLQRCILKGKECTSYMKPRCVDDALQYMLDESRVIKDKNFPKAYNYYVREMIEHIREQEQSVQLIERLSNDDYDKLLAQNVAFLRLIDCSACNTIIEAIVRSGVVLCNRHPAAEEYLGPSYPGFYDTLSEAAKMSSSVERLAACHAYMKGLDKARLGMQVFLGGFQAILDRYIG</sequence>
<protein>
    <recommendedName>
        <fullName evidence="1">Protein kinase domain-containing protein</fullName>
    </recommendedName>
</protein>
<evidence type="ECO:0000313" key="2">
    <source>
        <dbReference type="EMBL" id="WIA10882.1"/>
    </source>
</evidence>
<gene>
    <name evidence="2" type="ORF">OEZ85_011048</name>
</gene>
<dbReference type="SUPFAM" id="SSF56112">
    <property type="entry name" value="Protein kinase-like (PK-like)"/>
    <property type="match status" value="1"/>
</dbReference>
<accession>A0ABY8TP33</accession>
<dbReference type="Pfam" id="PF03109">
    <property type="entry name" value="ABC1"/>
    <property type="match status" value="1"/>
</dbReference>
<dbReference type="InterPro" id="IPR000719">
    <property type="entry name" value="Prot_kinase_dom"/>
</dbReference>
<evidence type="ECO:0000313" key="3">
    <source>
        <dbReference type="Proteomes" id="UP001244341"/>
    </source>
</evidence>